<gene>
    <name evidence="3" type="ORF">KCQ71_25175</name>
</gene>
<reference evidence="3 4" key="1">
    <citation type="submission" date="2021-04" db="EMBL/GenBank/DDBJ databases">
        <title>Ruania sp. nov., isolated from sandy soil of mangrove forest.</title>
        <authorList>
            <person name="Ge X."/>
            <person name="Huang R."/>
            <person name="Liu W."/>
        </authorList>
    </citation>
    <scope>NUCLEOTIDE SEQUENCE [LARGE SCALE GENOMIC DNA]</scope>
    <source>
        <strain evidence="3 4">N2-46</strain>
    </source>
</reference>
<dbReference type="EMBL" id="JAGSHT010000028">
    <property type="protein sequence ID" value="MBZ2199460.1"/>
    <property type="molecule type" value="Genomic_DNA"/>
</dbReference>
<sequence>MAILWPAEPDFGRNTAEEVLWRALAEQLPEDATLLHSVNLLEESTEREIDLLVLWPGVGIAAIEVKGGTVWHNEQGWHQGSPTDSHRMNPLRQVQDARHVLQEKLRRRGIGAGRARTAHLVAFPHTRFAQDFETTDCPRSMIIDRDDVAGVAAHVRHAIVTHGQGERGLDEVDAQDLYDVLAGQLGAQVDILGEARGPSSTGWICSPRTRSASCASSPGTSASKWWVEPGAARRGWLWNRPDGVRGRASASPFCVTRAGSAATSSASRTPGRAASARPTWGSSTICRCAGVPSPAPTTTPTTGSGACRSRSPTSRRDNRRRTSSTPSSWTRPRTSGTSGGPRCSVV</sequence>
<feature type="region of interest" description="Disordered" evidence="1">
    <location>
        <begin position="292"/>
        <end position="346"/>
    </location>
</feature>
<evidence type="ECO:0000313" key="4">
    <source>
        <dbReference type="Proteomes" id="UP000826651"/>
    </source>
</evidence>
<keyword evidence="4" id="KW-1185">Reference proteome</keyword>
<evidence type="ECO:0000313" key="3">
    <source>
        <dbReference type="EMBL" id="MBZ2199460.1"/>
    </source>
</evidence>
<dbReference type="RefSeq" id="WP_372454112.1">
    <property type="nucleotide sequence ID" value="NZ_JAGSHT010000028.1"/>
</dbReference>
<dbReference type="InterPro" id="IPR011528">
    <property type="entry name" value="NERD"/>
</dbReference>
<proteinExistence type="predicted"/>
<comment type="caution">
    <text evidence="3">The sequence shown here is derived from an EMBL/GenBank/DDBJ whole genome shotgun (WGS) entry which is preliminary data.</text>
</comment>
<protein>
    <submittedName>
        <fullName evidence="3">NERD domain-containing protein</fullName>
    </submittedName>
</protein>
<feature type="compositionally biased region" description="Low complexity" evidence="1">
    <location>
        <begin position="296"/>
        <end position="312"/>
    </location>
</feature>
<evidence type="ECO:0000256" key="1">
    <source>
        <dbReference type="SAM" id="MobiDB-lite"/>
    </source>
</evidence>
<dbReference type="Proteomes" id="UP000826651">
    <property type="component" value="Unassembled WGS sequence"/>
</dbReference>
<evidence type="ECO:0000259" key="2">
    <source>
        <dbReference type="Pfam" id="PF08378"/>
    </source>
</evidence>
<dbReference type="Pfam" id="PF08378">
    <property type="entry name" value="NERD"/>
    <property type="match status" value="1"/>
</dbReference>
<name>A0ABS7SH33_9MICO</name>
<feature type="region of interest" description="Disordered" evidence="1">
    <location>
        <begin position="259"/>
        <end position="279"/>
    </location>
</feature>
<feature type="compositionally biased region" description="Low complexity" evidence="1">
    <location>
        <begin position="323"/>
        <end position="346"/>
    </location>
</feature>
<organism evidence="3 4">
    <name type="scientific">Occultella gossypii</name>
    <dbReference type="NCBI Taxonomy" id="2800820"/>
    <lineage>
        <taxon>Bacteria</taxon>
        <taxon>Bacillati</taxon>
        <taxon>Actinomycetota</taxon>
        <taxon>Actinomycetes</taxon>
        <taxon>Micrococcales</taxon>
        <taxon>Ruaniaceae</taxon>
        <taxon>Occultella</taxon>
    </lineage>
</organism>
<feature type="domain" description="NERD" evidence="2">
    <location>
        <begin position="15"/>
        <end position="109"/>
    </location>
</feature>
<accession>A0ABS7SH33</accession>